<evidence type="ECO:0000313" key="2">
    <source>
        <dbReference type="EMBL" id="CAD7696890.1"/>
    </source>
</evidence>
<proteinExistence type="predicted"/>
<reference evidence="2" key="1">
    <citation type="submission" date="2020-12" db="EMBL/GenBank/DDBJ databases">
        <authorList>
            <person name="Iha C."/>
        </authorList>
    </citation>
    <scope>NUCLEOTIDE SEQUENCE</scope>
</reference>
<dbReference type="Proteomes" id="UP000708148">
    <property type="component" value="Unassembled WGS sequence"/>
</dbReference>
<keyword evidence="3" id="KW-1185">Reference proteome</keyword>
<protein>
    <recommendedName>
        <fullName evidence="1">YCII-related domain-containing protein</fullName>
    </recommendedName>
</protein>
<gene>
    <name evidence="2" type="ORF">OSTQU699_LOCUS2251</name>
</gene>
<dbReference type="Pfam" id="PF03795">
    <property type="entry name" value="YCII"/>
    <property type="match status" value="1"/>
</dbReference>
<organism evidence="2 3">
    <name type="scientific">Ostreobium quekettii</name>
    <dbReference type="NCBI Taxonomy" id="121088"/>
    <lineage>
        <taxon>Eukaryota</taxon>
        <taxon>Viridiplantae</taxon>
        <taxon>Chlorophyta</taxon>
        <taxon>core chlorophytes</taxon>
        <taxon>Ulvophyceae</taxon>
        <taxon>TCBD clade</taxon>
        <taxon>Bryopsidales</taxon>
        <taxon>Ostreobineae</taxon>
        <taxon>Ostreobiaceae</taxon>
        <taxon>Ostreobium</taxon>
    </lineage>
</organism>
<name>A0A8S1IQ32_9CHLO</name>
<dbReference type="Gene3D" id="3.30.70.1060">
    <property type="entry name" value="Dimeric alpha+beta barrel"/>
    <property type="match status" value="1"/>
</dbReference>
<dbReference type="InterPro" id="IPR005545">
    <property type="entry name" value="YCII"/>
</dbReference>
<sequence>MAARGWLVGGVRRRLWPASWAAFSTSTAGGPAYYVLQYDFVPNIIERRKPYRAVHLSLAEESAKKGKLLLGGARGDPPGTSLWIFKNSSKEEVEAYARNDPYVQNGLVTSWNVQPWDVVRGCLMDA</sequence>
<dbReference type="SUPFAM" id="SSF54909">
    <property type="entry name" value="Dimeric alpha+beta barrel"/>
    <property type="match status" value="1"/>
</dbReference>
<evidence type="ECO:0000313" key="3">
    <source>
        <dbReference type="Proteomes" id="UP000708148"/>
    </source>
</evidence>
<dbReference type="InterPro" id="IPR051807">
    <property type="entry name" value="Sec-metab_biosynth-assoc"/>
</dbReference>
<feature type="domain" description="YCII-related" evidence="1">
    <location>
        <begin position="34"/>
        <end position="116"/>
    </location>
</feature>
<dbReference type="OrthoDB" id="5519740at2759"/>
<dbReference type="PANTHER" id="PTHR33606:SF3">
    <property type="entry name" value="PROTEIN YCII"/>
    <property type="match status" value="1"/>
</dbReference>
<dbReference type="NCBIfam" id="NF009508">
    <property type="entry name" value="PRK12866.1"/>
    <property type="match status" value="1"/>
</dbReference>
<dbReference type="EMBL" id="CAJHUC010000561">
    <property type="protein sequence ID" value="CAD7696890.1"/>
    <property type="molecule type" value="Genomic_DNA"/>
</dbReference>
<dbReference type="AlphaFoldDB" id="A0A8S1IQ32"/>
<dbReference type="InterPro" id="IPR011008">
    <property type="entry name" value="Dimeric_a/b-barrel"/>
</dbReference>
<comment type="caution">
    <text evidence="2">The sequence shown here is derived from an EMBL/GenBank/DDBJ whole genome shotgun (WGS) entry which is preliminary data.</text>
</comment>
<dbReference type="PANTHER" id="PTHR33606">
    <property type="entry name" value="PROTEIN YCII"/>
    <property type="match status" value="1"/>
</dbReference>
<accession>A0A8S1IQ32</accession>
<evidence type="ECO:0000259" key="1">
    <source>
        <dbReference type="Pfam" id="PF03795"/>
    </source>
</evidence>